<organism evidence="3 4">
    <name type="scientific">Spongiivirga citrea</name>
    <dbReference type="NCBI Taxonomy" id="1481457"/>
    <lineage>
        <taxon>Bacteria</taxon>
        <taxon>Pseudomonadati</taxon>
        <taxon>Bacteroidota</taxon>
        <taxon>Flavobacteriia</taxon>
        <taxon>Flavobacteriales</taxon>
        <taxon>Flavobacteriaceae</taxon>
        <taxon>Spongiivirga</taxon>
    </lineage>
</organism>
<gene>
    <name evidence="3" type="ORF">GWK10_09035</name>
</gene>
<dbReference type="EMBL" id="JAABOQ010000003">
    <property type="protein sequence ID" value="NER17355.1"/>
    <property type="molecule type" value="Genomic_DNA"/>
</dbReference>
<reference evidence="3 4" key="1">
    <citation type="submission" date="2020-01" db="EMBL/GenBank/DDBJ databases">
        <title>Spongiivirga citrea KCTC 32990T.</title>
        <authorList>
            <person name="Wang G."/>
        </authorList>
    </citation>
    <scope>NUCLEOTIDE SEQUENCE [LARGE SCALE GENOMIC DNA]</scope>
    <source>
        <strain evidence="3 4">KCTC 32990</strain>
    </source>
</reference>
<feature type="domain" description="Barstar (barnase inhibitor)" evidence="2">
    <location>
        <begin position="45"/>
        <end position="130"/>
    </location>
</feature>
<comment type="caution">
    <text evidence="3">The sequence shown here is derived from an EMBL/GenBank/DDBJ whole genome shotgun (WGS) entry which is preliminary data.</text>
</comment>
<dbReference type="InterPro" id="IPR000468">
    <property type="entry name" value="Barstar"/>
</dbReference>
<dbReference type="Pfam" id="PF01337">
    <property type="entry name" value="Barstar"/>
    <property type="match status" value="1"/>
</dbReference>
<dbReference type="AlphaFoldDB" id="A0A6M0CHL7"/>
<dbReference type="InterPro" id="IPR035905">
    <property type="entry name" value="Barstar-like_sf"/>
</dbReference>
<protein>
    <recommendedName>
        <fullName evidence="2">Barstar (barnase inhibitor) domain-containing protein</fullName>
    </recommendedName>
</protein>
<dbReference type="SUPFAM" id="SSF52038">
    <property type="entry name" value="Barstar-related"/>
    <property type="match status" value="1"/>
</dbReference>
<dbReference type="RefSeq" id="WP_164031760.1">
    <property type="nucleotide sequence ID" value="NZ_JAABOQ010000003.1"/>
</dbReference>
<name>A0A6M0CHL7_9FLAO</name>
<dbReference type="Gene3D" id="3.30.370.10">
    <property type="entry name" value="Barstar-like"/>
    <property type="match status" value="1"/>
</dbReference>
<evidence type="ECO:0000259" key="2">
    <source>
        <dbReference type="Pfam" id="PF01337"/>
    </source>
</evidence>
<keyword evidence="4" id="KW-1185">Reference proteome</keyword>
<evidence type="ECO:0000256" key="1">
    <source>
        <dbReference type="ARBA" id="ARBA00006845"/>
    </source>
</evidence>
<proteinExistence type="inferred from homology"/>
<accession>A0A6M0CHL7</accession>
<sequence>MKHKDTTITKDIEILRDGPICMYFKNGILNEDLDWFNRNRFEIIDINCRKWNRKNLHKNLKNALSFPDYYGENLNAFADCLSDMYDKKYRGLILVFRYYNNFVEEDGNIAEAILDIMAKESRIWLLNGQKLIGLIQSDDPNLTFPEIGGTSPSWNTKEWFDKNRKK</sequence>
<dbReference type="Proteomes" id="UP000474296">
    <property type="component" value="Unassembled WGS sequence"/>
</dbReference>
<evidence type="ECO:0000313" key="4">
    <source>
        <dbReference type="Proteomes" id="UP000474296"/>
    </source>
</evidence>
<evidence type="ECO:0000313" key="3">
    <source>
        <dbReference type="EMBL" id="NER17355.1"/>
    </source>
</evidence>
<comment type="similarity">
    <text evidence="1">Belongs to the barstar family.</text>
</comment>